<dbReference type="PANTHER" id="PTHR21483">
    <property type="entry name" value="RNA POLYMERASE II-ASSOCIATED PROTEIN 1"/>
    <property type="match status" value="1"/>
</dbReference>
<proteinExistence type="inferred from homology"/>
<feature type="region of interest" description="Disordered" evidence="5">
    <location>
        <begin position="42"/>
        <end position="86"/>
    </location>
</feature>
<comment type="similarity">
    <text evidence="2">Belongs to the RPAP1 family.</text>
</comment>
<dbReference type="InterPro" id="IPR013930">
    <property type="entry name" value="RPAP1_N"/>
</dbReference>
<evidence type="ECO:0000259" key="6">
    <source>
        <dbReference type="Pfam" id="PF08620"/>
    </source>
</evidence>
<dbReference type="InterPro" id="IPR013929">
    <property type="entry name" value="RPAP1_C"/>
</dbReference>
<keyword evidence="3" id="KW-0804">Transcription</keyword>
<dbReference type="InterPro" id="IPR016024">
    <property type="entry name" value="ARM-type_fold"/>
</dbReference>
<protein>
    <recommendedName>
        <fullName evidence="11">RNA polymerase II-associated protein 1 C-terminal domain-containing protein</fullName>
    </recommendedName>
</protein>
<keyword evidence="10" id="KW-1185">Reference proteome</keyword>
<reference evidence="9" key="2">
    <citation type="submission" date="2025-05" db="UniProtKB">
        <authorList>
            <consortium name="EnsemblMetazoa"/>
        </authorList>
    </citation>
    <scope>IDENTIFICATION</scope>
    <source>
        <strain evidence="9">Foshan</strain>
    </source>
</reference>
<feature type="domain" description="RPAP1/MINIYO-like TPR repeats" evidence="8">
    <location>
        <begin position="1042"/>
        <end position="1250"/>
    </location>
</feature>
<evidence type="ECO:0000313" key="9">
    <source>
        <dbReference type="EnsemblMetazoa" id="AALFPA23_004706.P5802"/>
    </source>
</evidence>
<evidence type="ECO:0000256" key="3">
    <source>
        <dbReference type="ARBA" id="ARBA00023163"/>
    </source>
</evidence>
<dbReference type="InterPro" id="IPR057989">
    <property type="entry name" value="TPR_RPAP1/MINIYO-like"/>
</dbReference>
<feature type="domain" description="RPAP1 N-terminal" evidence="7">
    <location>
        <begin position="178"/>
        <end position="219"/>
    </location>
</feature>
<dbReference type="InterPro" id="IPR039913">
    <property type="entry name" value="RPAP1/Rba50"/>
</dbReference>
<name>A0ABM1Y121_AEDAL</name>
<feature type="domain" description="RPAP1 C-terminal" evidence="6">
    <location>
        <begin position="287"/>
        <end position="356"/>
    </location>
</feature>
<evidence type="ECO:0000256" key="5">
    <source>
        <dbReference type="SAM" id="MobiDB-lite"/>
    </source>
</evidence>
<accession>A0ABM1Y121</accession>
<keyword evidence="4" id="KW-0539">Nucleus</keyword>
<feature type="compositionally biased region" description="Basic and acidic residues" evidence="5">
    <location>
        <begin position="908"/>
        <end position="922"/>
    </location>
</feature>
<reference evidence="10" key="1">
    <citation type="journal article" date="2015" name="Proc. Natl. Acad. Sci. U.S.A.">
        <title>Genome sequence of the Asian Tiger mosquito, Aedes albopictus, reveals insights into its biology, genetics, and evolution.</title>
        <authorList>
            <person name="Chen X.G."/>
            <person name="Jiang X."/>
            <person name="Gu J."/>
            <person name="Xu M."/>
            <person name="Wu Y."/>
            <person name="Deng Y."/>
            <person name="Zhang C."/>
            <person name="Bonizzoni M."/>
            <person name="Dermauw W."/>
            <person name="Vontas J."/>
            <person name="Armbruster P."/>
            <person name="Huang X."/>
            <person name="Yang Y."/>
            <person name="Zhang H."/>
            <person name="He W."/>
            <person name="Peng H."/>
            <person name="Liu Y."/>
            <person name="Wu K."/>
            <person name="Chen J."/>
            <person name="Lirakis M."/>
            <person name="Topalis P."/>
            <person name="Van Leeuwen T."/>
            <person name="Hall A.B."/>
            <person name="Jiang X."/>
            <person name="Thorpe C."/>
            <person name="Mueller R.L."/>
            <person name="Sun C."/>
            <person name="Waterhouse R.M."/>
            <person name="Yan G."/>
            <person name="Tu Z.J."/>
            <person name="Fang X."/>
            <person name="James A.A."/>
        </authorList>
    </citation>
    <scope>NUCLEOTIDE SEQUENCE [LARGE SCALE GENOMIC DNA]</scope>
    <source>
        <strain evidence="10">Foshan</strain>
    </source>
</reference>
<comment type="subcellular location">
    <subcellularLocation>
        <location evidence="1">Nucleus</location>
    </subcellularLocation>
</comment>
<dbReference type="Pfam" id="PF08620">
    <property type="entry name" value="RPAP1_C"/>
    <property type="match status" value="1"/>
</dbReference>
<organism evidence="9 10">
    <name type="scientific">Aedes albopictus</name>
    <name type="common">Asian tiger mosquito</name>
    <name type="synonym">Stegomyia albopicta</name>
    <dbReference type="NCBI Taxonomy" id="7160"/>
    <lineage>
        <taxon>Eukaryota</taxon>
        <taxon>Metazoa</taxon>
        <taxon>Ecdysozoa</taxon>
        <taxon>Arthropoda</taxon>
        <taxon>Hexapoda</taxon>
        <taxon>Insecta</taxon>
        <taxon>Pterygota</taxon>
        <taxon>Neoptera</taxon>
        <taxon>Endopterygota</taxon>
        <taxon>Diptera</taxon>
        <taxon>Nematocera</taxon>
        <taxon>Culicoidea</taxon>
        <taxon>Culicidae</taxon>
        <taxon>Culicinae</taxon>
        <taxon>Aedini</taxon>
        <taxon>Aedes</taxon>
        <taxon>Stegomyia</taxon>
    </lineage>
</organism>
<dbReference type="EnsemblMetazoa" id="AALFPA23_004706.R5802">
    <property type="protein sequence ID" value="AALFPA23_004706.P5802"/>
    <property type="gene ID" value="AALFPA23_004706"/>
</dbReference>
<evidence type="ECO:0000256" key="2">
    <source>
        <dbReference type="ARBA" id="ARBA00009953"/>
    </source>
</evidence>
<dbReference type="RefSeq" id="XP_062699052.1">
    <property type="nucleotide sequence ID" value="XM_062843068.1"/>
</dbReference>
<dbReference type="Proteomes" id="UP000069940">
    <property type="component" value="Unassembled WGS sequence"/>
</dbReference>
<dbReference type="SUPFAM" id="SSF48371">
    <property type="entry name" value="ARM repeat"/>
    <property type="match status" value="1"/>
</dbReference>
<dbReference type="PANTHER" id="PTHR21483:SF18">
    <property type="entry name" value="RNA POLYMERASE II-ASSOCIATED PROTEIN 1"/>
    <property type="match status" value="1"/>
</dbReference>
<evidence type="ECO:0000259" key="8">
    <source>
        <dbReference type="Pfam" id="PF25766"/>
    </source>
</evidence>
<feature type="region of interest" description="Disordered" evidence="5">
    <location>
        <begin position="900"/>
        <end position="933"/>
    </location>
</feature>
<dbReference type="GeneID" id="109426709"/>
<dbReference type="Pfam" id="PF25766">
    <property type="entry name" value="TPR_RPAP1"/>
    <property type="match status" value="1"/>
</dbReference>
<sequence>MIKRPSSKDSENDILRMQQDFYAESNRDAAFQPAAKVVRVLQEDGKSQDGAPAGKVPRQSEFARRRQLQKASKETTAPVEKPAVPENTIIGEIVEKPYDEKVLPMEMEEAGSSTVEAFPKPIHLKVLPRGSGQKKSLFAQMFHKEDTSSDTSAGMESKNAKVHLPEESVILEGSDAMEIHEENLEKMKQMDESEILKEREHLMSTMDPNLVEFLKARKKGPVPSQTKAPEPIQEVEEITTEAPNLDVFCQKGSDQWINFDILEPEKLEWTKNIQKSLKDLKPGETFEARFDWKGVLQPYVVKQEDQNKDDRELYLHGEEAERPGYTLQELFRLARANVLQQRISALNAIGGILNILNQGFYDGVLELPISKIFFFLRFALDENTPAVVEAASRALANLFYNDTDETLLDTIYDTEQGILQPELGLNVTHSRTEEEEQRQKELETGLGSLKLTGGKQAQKATRKVHFSAEVFDDPDDINNRETMNDFHLAETDLLECLLRTNILERIRYILFSMRPEGTTVINCTKLLIRLARTNESMAVKIASNELLMGGLISGYLSSAVEPVEGKQLPPQHVVIKLLRVLCSYGGDMYERYLARYHVTSLLKRHVFNRRDINVTLIQTQIETFRFMRLILKITQNDELYCDMHPALFYLLEWHYQHLVLDENGPFIIRQHCASLLALIGYDRVQHVATGFTSQNWDRLFACFSKWFNTAAKYGVNEFSQKLLLGACLDVAAKVRTLAGSFYRSFFDGYFGAFLKSSKLDDLMKQLSHSPLFGFSSGMEDRSEKIAPLPNVGGVLTRPNQPTAPTLILTKSYPIFMLHSMLGLLRSHAECDELPLRRFVNNKCHHNYLAKLAAMVSGQQSGKSVPPAIKSTNWFLKGELNYLLDVLALLVKDGRNRRCGANKGPSVPLRHEGDDLEMEKPDEQLTSSETTQPTDDGRLLLPVAFKVLLHLSEEFYPAIVRLFDEIIFVRDFYPSQLGSVGNGTVTAEELQRWKFNYKVKLKSLVKREENSSDRRHNNYTVTEWRTPLLAPTWPYSLLYLLLEKTEQGSTKLQYYSEEQIIKTTLQFSELLEQNSILLASVTHRLMYLMTAFLGPDAKFLDGDISTLITRRIDDLRAEMLRSGERFDFDVRLEERKSFHGLYQLVLDIFQSSSYGHAPFSALVMAPLAQCYDIQWRNLVWSEHVAVLRFITCSEQQLFGTMEDYLQPVETDVTLLKFYSQALNSNLLRPGSIPARIATHHLQAYRAKTNERKASNDADR</sequence>
<dbReference type="Pfam" id="PF08621">
    <property type="entry name" value="RPAP1_N"/>
    <property type="match status" value="1"/>
</dbReference>
<evidence type="ECO:0000256" key="1">
    <source>
        <dbReference type="ARBA" id="ARBA00004123"/>
    </source>
</evidence>
<evidence type="ECO:0000313" key="10">
    <source>
        <dbReference type="Proteomes" id="UP000069940"/>
    </source>
</evidence>
<evidence type="ECO:0000256" key="4">
    <source>
        <dbReference type="ARBA" id="ARBA00023242"/>
    </source>
</evidence>
<feature type="compositionally biased region" description="Polar residues" evidence="5">
    <location>
        <begin position="923"/>
        <end position="933"/>
    </location>
</feature>
<evidence type="ECO:0008006" key="11">
    <source>
        <dbReference type="Google" id="ProtNLM"/>
    </source>
</evidence>
<evidence type="ECO:0000259" key="7">
    <source>
        <dbReference type="Pfam" id="PF08621"/>
    </source>
</evidence>